<dbReference type="OrthoDB" id="3830579at2759"/>
<keyword evidence="2" id="KW-1185">Reference proteome</keyword>
<evidence type="ECO:0000313" key="2">
    <source>
        <dbReference type="Proteomes" id="UP000554235"/>
    </source>
</evidence>
<organism evidence="1 2">
    <name type="scientific">Fusarium albosuccineum</name>
    <dbReference type="NCBI Taxonomy" id="1237068"/>
    <lineage>
        <taxon>Eukaryota</taxon>
        <taxon>Fungi</taxon>
        <taxon>Dikarya</taxon>
        <taxon>Ascomycota</taxon>
        <taxon>Pezizomycotina</taxon>
        <taxon>Sordariomycetes</taxon>
        <taxon>Hypocreomycetidae</taxon>
        <taxon>Hypocreales</taxon>
        <taxon>Nectriaceae</taxon>
        <taxon>Fusarium</taxon>
        <taxon>Fusarium decemcellulare species complex</taxon>
    </lineage>
</organism>
<protein>
    <submittedName>
        <fullName evidence="1">Uncharacterized protein</fullName>
    </submittedName>
</protein>
<name>A0A8H4PDQ7_9HYPO</name>
<evidence type="ECO:0000313" key="1">
    <source>
        <dbReference type="EMBL" id="KAF4465706.1"/>
    </source>
</evidence>
<gene>
    <name evidence="1" type="ORF">FALBO_7435</name>
</gene>
<dbReference type="Proteomes" id="UP000554235">
    <property type="component" value="Unassembled WGS sequence"/>
</dbReference>
<comment type="caution">
    <text evidence="1">The sequence shown here is derived from an EMBL/GenBank/DDBJ whole genome shotgun (WGS) entry which is preliminary data.</text>
</comment>
<proteinExistence type="predicted"/>
<dbReference type="AlphaFoldDB" id="A0A8H4PDQ7"/>
<dbReference type="EMBL" id="JAADYS010000991">
    <property type="protein sequence ID" value="KAF4465706.1"/>
    <property type="molecule type" value="Genomic_DNA"/>
</dbReference>
<sequence>MSLFAPPPAGIYEYTEVLTFHFTDPSTPASLSDEAADAGKVWAFTLSRYLGLEQTGTIWWALIHGAPQKAKLFIDWKTAQGRDDYEASPEAQQIRNGWDSVTASPVHSAIYRLPSDKVARSAGLHTSTDTVSALFTFKFNSQPSSDEAAQWDASFASFARAVLKSPGGVVAATFSYGWELNQTSFCAAFRYLNIESMQSFVGQGNGSQLFGELQSRATGGVEVEFLETRVYDQGWQGSVDKTRPENPATASLIAHAQNIFQGFNH</sequence>
<accession>A0A8H4PDQ7</accession>
<reference evidence="1 2" key="1">
    <citation type="submission" date="2020-01" db="EMBL/GenBank/DDBJ databases">
        <title>Identification and distribution of gene clusters putatively required for synthesis of sphingolipid metabolism inhibitors in phylogenetically diverse species of the filamentous fungus Fusarium.</title>
        <authorList>
            <person name="Kim H.-S."/>
            <person name="Busman M."/>
            <person name="Brown D.W."/>
            <person name="Divon H."/>
            <person name="Uhlig S."/>
            <person name="Proctor R.H."/>
        </authorList>
    </citation>
    <scope>NUCLEOTIDE SEQUENCE [LARGE SCALE GENOMIC DNA]</scope>
    <source>
        <strain evidence="1 2">NRRL 20459</strain>
    </source>
</reference>